<dbReference type="Gene3D" id="3.40.50.1580">
    <property type="entry name" value="Nucleoside phosphorylase domain"/>
    <property type="match status" value="1"/>
</dbReference>
<gene>
    <name evidence="1" type="ORF">GCM10023116_19710</name>
</gene>
<dbReference type="SUPFAM" id="SSF53167">
    <property type="entry name" value="Purine and uridine phosphorylases"/>
    <property type="match status" value="1"/>
</dbReference>
<keyword evidence="2" id="KW-1185">Reference proteome</keyword>
<reference evidence="2" key="1">
    <citation type="journal article" date="2019" name="Int. J. Syst. Evol. Microbiol.">
        <title>The Global Catalogue of Microorganisms (GCM) 10K type strain sequencing project: providing services to taxonomists for standard genome sequencing and annotation.</title>
        <authorList>
            <consortium name="The Broad Institute Genomics Platform"/>
            <consortium name="The Broad Institute Genome Sequencing Center for Infectious Disease"/>
            <person name="Wu L."/>
            <person name="Ma J."/>
        </authorList>
    </citation>
    <scope>NUCLEOTIDE SEQUENCE [LARGE SCALE GENOMIC DNA]</scope>
    <source>
        <strain evidence="2">JCM 17805</strain>
    </source>
</reference>
<evidence type="ECO:0000313" key="1">
    <source>
        <dbReference type="EMBL" id="GAA4649692.1"/>
    </source>
</evidence>
<organism evidence="1 2">
    <name type="scientific">Kistimonas scapharcae</name>
    <dbReference type="NCBI Taxonomy" id="1036133"/>
    <lineage>
        <taxon>Bacteria</taxon>
        <taxon>Pseudomonadati</taxon>
        <taxon>Pseudomonadota</taxon>
        <taxon>Gammaproteobacteria</taxon>
        <taxon>Oceanospirillales</taxon>
        <taxon>Endozoicomonadaceae</taxon>
        <taxon>Kistimonas</taxon>
    </lineage>
</organism>
<accession>A0ABP8V1D5</accession>
<dbReference type="Proteomes" id="UP001500604">
    <property type="component" value="Unassembled WGS sequence"/>
</dbReference>
<proteinExistence type="predicted"/>
<name>A0ABP8V1D5_9GAMM</name>
<dbReference type="InterPro" id="IPR035994">
    <property type="entry name" value="Nucleoside_phosphorylase_sf"/>
</dbReference>
<comment type="caution">
    <text evidence="1">The sequence shown here is derived from an EMBL/GenBank/DDBJ whole genome shotgun (WGS) entry which is preliminary data.</text>
</comment>
<protein>
    <recommendedName>
        <fullName evidence="3">Nucleoside phosphorylase domain-containing protein</fullName>
    </recommendedName>
</protein>
<evidence type="ECO:0000313" key="2">
    <source>
        <dbReference type="Proteomes" id="UP001500604"/>
    </source>
</evidence>
<evidence type="ECO:0008006" key="3">
    <source>
        <dbReference type="Google" id="ProtNLM"/>
    </source>
</evidence>
<dbReference type="EMBL" id="BAABFL010000262">
    <property type="protein sequence ID" value="GAA4649692.1"/>
    <property type="molecule type" value="Genomic_DNA"/>
</dbReference>
<sequence>MMKQCLFTIEQNIIIKTPVPEKGIVCSNPERTLRISSHFLENPCMKIQSWGLGVITGKIVRGGLSEDFFFAYAPMGASGSAMAFHELFAAGAKEVVRLGSNDVWVTEEDMNSLVLISEARGLRGVSWDLGIDEKDVDHPLLPDHDLHRRLMERCRLSRFQYSERVCFNVDDYHAYLYPERMEAPQRIQQRLATYNACAPYCRDMETASLFLKANQFGKKACSVLQNVVKQKDELPYEGSTGDRAKANENTIAEIVINAML</sequence>